<sequence length="47" mass="5225">MMKKIIPLFTTLLLLGWSMNAWSFACKTGHRGRRFPSAAGQPTSTLT</sequence>
<gene>
    <name evidence="1" type="primary">fimH_2</name>
    <name evidence="1" type="ORF">NCTC9128_03237</name>
</gene>
<evidence type="ECO:0000313" key="1">
    <source>
        <dbReference type="EMBL" id="SQC15132.1"/>
    </source>
</evidence>
<organism evidence="1 2">
    <name type="scientific">Klebsiella pneumoniae</name>
    <dbReference type="NCBI Taxonomy" id="573"/>
    <lineage>
        <taxon>Bacteria</taxon>
        <taxon>Pseudomonadati</taxon>
        <taxon>Pseudomonadota</taxon>
        <taxon>Gammaproteobacteria</taxon>
        <taxon>Enterobacterales</taxon>
        <taxon>Enterobacteriaceae</taxon>
        <taxon>Klebsiella/Raoultella group</taxon>
        <taxon>Klebsiella</taxon>
        <taxon>Klebsiella pneumoniae complex</taxon>
    </lineage>
</organism>
<dbReference type="PROSITE" id="PS51257">
    <property type="entry name" value="PROKAR_LIPOPROTEIN"/>
    <property type="match status" value="1"/>
</dbReference>
<dbReference type="EMBL" id="UAWN01000012">
    <property type="protein sequence ID" value="SQC15132.1"/>
    <property type="molecule type" value="Genomic_DNA"/>
</dbReference>
<dbReference type="AlphaFoldDB" id="A0A2X3CDS7"/>
<evidence type="ECO:0000313" key="2">
    <source>
        <dbReference type="Proteomes" id="UP000251088"/>
    </source>
</evidence>
<name>A0A2X3CDS7_KLEPN</name>
<accession>A0A2X3CDS7</accession>
<dbReference type="Proteomes" id="UP000251088">
    <property type="component" value="Unassembled WGS sequence"/>
</dbReference>
<reference evidence="1 2" key="1">
    <citation type="submission" date="2018-06" db="EMBL/GenBank/DDBJ databases">
        <authorList>
            <consortium name="Pathogen Informatics"/>
            <person name="Doyle S."/>
        </authorList>
    </citation>
    <scope>NUCLEOTIDE SEQUENCE [LARGE SCALE GENOMIC DNA]</scope>
    <source>
        <strain evidence="1 2">NCTC9128</strain>
    </source>
</reference>
<proteinExistence type="predicted"/>
<protein>
    <submittedName>
        <fullName evidence="1">Fimbrial protein FimH</fullName>
    </submittedName>
</protein>